<keyword evidence="2" id="KW-0732">Signal</keyword>
<accession>A0A376D605</accession>
<name>A0A376D605_9CORY</name>
<dbReference type="Proteomes" id="UP000254287">
    <property type="component" value="Unassembled WGS sequence"/>
</dbReference>
<evidence type="ECO:0000313" key="4">
    <source>
        <dbReference type="Proteomes" id="UP000254287"/>
    </source>
</evidence>
<evidence type="ECO:0000256" key="1">
    <source>
        <dbReference type="SAM" id="MobiDB-lite"/>
    </source>
</evidence>
<feature type="chain" id="PRO_5038332905" evidence="2">
    <location>
        <begin position="26"/>
        <end position="177"/>
    </location>
</feature>
<sequence>MRTRRLSSSARVTTAALLAAGALLAGCGSATVDESEATETSVAPLERSSGSSEGAESSSTSNSSAASSSDKASSGSGSSRGSGEEPEDRGAREISEIPAPAPAEGPHQEFLAALSDGGVNTEGVEDQLVGAAQAACQGDTVTVPAVAGQLIEQGRSELSHEQLTQLISEKGSALCAE</sequence>
<dbReference type="EMBL" id="UFXP01000001">
    <property type="protein sequence ID" value="STC81544.1"/>
    <property type="molecule type" value="Genomic_DNA"/>
</dbReference>
<gene>
    <name evidence="3" type="ORF">NCTC10289_02460</name>
</gene>
<evidence type="ECO:0000256" key="2">
    <source>
        <dbReference type="SAM" id="SignalP"/>
    </source>
</evidence>
<evidence type="ECO:0000313" key="3">
    <source>
        <dbReference type="EMBL" id="STC81544.1"/>
    </source>
</evidence>
<reference evidence="3 4" key="1">
    <citation type="submission" date="2018-06" db="EMBL/GenBank/DDBJ databases">
        <authorList>
            <consortium name="Pathogen Informatics"/>
            <person name="Doyle S."/>
        </authorList>
    </citation>
    <scope>NUCLEOTIDE SEQUENCE [LARGE SCALE GENOMIC DNA]</scope>
    <source>
        <strain evidence="3 4">NCTC10289</strain>
    </source>
</reference>
<feature type="compositionally biased region" description="Low complexity" evidence="1">
    <location>
        <begin position="48"/>
        <end position="81"/>
    </location>
</feature>
<feature type="region of interest" description="Disordered" evidence="1">
    <location>
        <begin position="30"/>
        <end position="110"/>
    </location>
</feature>
<feature type="signal peptide" evidence="2">
    <location>
        <begin position="1"/>
        <end position="25"/>
    </location>
</feature>
<dbReference type="PROSITE" id="PS51257">
    <property type="entry name" value="PROKAR_LIPOPROTEIN"/>
    <property type="match status" value="1"/>
</dbReference>
<organism evidence="3 4">
    <name type="scientific">Corynebacterium minutissimum</name>
    <dbReference type="NCBI Taxonomy" id="38301"/>
    <lineage>
        <taxon>Bacteria</taxon>
        <taxon>Bacillati</taxon>
        <taxon>Actinomycetota</taxon>
        <taxon>Actinomycetes</taxon>
        <taxon>Mycobacteriales</taxon>
        <taxon>Corynebacteriaceae</taxon>
        <taxon>Corynebacterium</taxon>
    </lineage>
</organism>
<dbReference type="AlphaFoldDB" id="A0A376D605"/>
<dbReference type="RefSeq" id="WP_115023879.1">
    <property type="nucleotide sequence ID" value="NZ_CP069533.1"/>
</dbReference>
<protein>
    <submittedName>
        <fullName evidence="3">Putative secreted protein</fullName>
    </submittedName>
</protein>
<proteinExistence type="predicted"/>